<dbReference type="Proteomes" id="UP000230842">
    <property type="component" value="Unassembled WGS sequence"/>
</dbReference>
<dbReference type="Pfam" id="PF00903">
    <property type="entry name" value="Glyoxalase"/>
    <property type="match status" value="1"/>
</dbReference>
<dbReference type="InterPro" id="IPR037523">
    <property type="entry name" value="VOC_core"/>
</dbReference>
<accession>A0A2M9BIG0</accession>
<reference evidence="2 3" key="1">
    <citation type="submission" date="2017-11" db="EMBL/GenBank/DDBJ databases">
        <title>Genomic Encyclopedia of Archaeal and Bacterial Type Strains, Phase II (KMG-II): From Individual Species to Whole Genera.</title>
        <authorList>
            <person name="Goeker M."/>
        </authorList>
    </citation>
    <scope>NUCLEOTIDE SEQUENCE [LARGE SCALE GENOMIC DNA]</scope>
    <source>
        <strain evidence="2 3">DSM 27763</strain>
    </source>
</reference>
<sequence length="143" mass="15233">MSELEGLPTVPAADDTLPGSLELGASSISLSVADLGASRAFYEKLGFVVTGGDAEQGWLILKNGETTIGLFHGMFEGNIITFNPGLTNRMERLESYTDVREIERHVTDGGLEVAERTGEGDSGPASITLRDPDGNAVLIDQFF</sequence>
<dbReference type="OrthoDB" id="9792323at2"/>
<protein>
    <recommendedName>
        <fullName evidence="1">VOC domain-containing protein</fullName>
    </recommendedName>
</protein>
<dbReference type="InterPro" id="IPR029068">
    <property type="entry name" value="Glyas_Bleomycin-R_OHBP_Dase"/>
</dbReference>
<dbReference type="CDD" id="cd06587">
    <property type="entry name" value="VOC"/>
    <property type="match status" value="1"/>
</dbReference>
<evidence type="ECO:0000259" key="1">
    <source>
        <dbReference type="PROSITE" id="PS51819"/>
    </source>
</evidence>
<feature type="domain" description="VOC" evidence="1">
    <location>
        <begin position="24"/>
        <end position="142"/>
    </location>
</feature>
<organism evidence="2 3">
    <name type="scientific">Mumia flava</name>
    <dbReference type="NCBI Taxonomy" id="1348852"/>
    <lineage>
        <taxon>Bacteria</taxon>
        <taxon>Bacillati</taxon>
        <taxon>Actinomycetota</taxon>
        <taxon>Actinomycetes</taxon>
        <taxon>Propionibacteriales</taxon>
        <taxon>Nocardioidaceae</taxon>
        <taxon>Mumia</taxon>
    </lineage>
</organism>
<dbReference type="PANTHER" id="PTHR36503:SF1">
    <property type="entry name" value="BLR2520 PROTEIN"/>
    <property type="match status" value="1"/>
</dbReference>
<dbReference type="Gene3D" id="3.10.180.10">
    <property type="entry name" value="2,3-Dihydroxybiphenyl 1,2-Dioxygenase, domain 1"/>
    <property type="match status" value="1"/>
</dbReference>
<dbReference type="PANTHER" id="PTHR36503">
    <property type="entry name" value="BLR2520 PROTEIN"/>
    <property type="match status" value="1"/>
</dbReference>
<dbReference type="EMBL" id="PGEZ01000001">
    <property type="protein sequence ID" value="PJJ57735.1"/>
    <property type="molecule type" value="Genomic_DNA"/>
</dbReference>
<comment type="caution">
    <text evidence="2">The sequence shown here is derived from an EMBL/GenBank/DDBJ whole genome shotgun (WGS) entry which is preliminary data.</text>
</comment>
<keyword evidence="3" id="KW-1185">Reference proteome</keyword>
<dbReference type="InterPro" id="IPR004360">
    <property type="entry name" value="Glyas_Fos-R_dOase_dom"/>
</dbReference>
<dbReference type="PROSITE" id="PS51819">
    <property type="entry name" value="VOC"/>
    <property type="match status" value="1"/>
</dbReference>
<dbReference type="RefSeq" id="WP_100415116.1">
    <property type="nucleotide sequence ID" value="NZ_PGEZ01000001.1"/>
</dbReference>
<dbReference type="SUPFAM" id="SSF54593">
    <property type="entry name" value="Glyoxalase/Bleomycin resistance protein/Dihydroxybiphenyl dioxygenase"/>
    <property type="match status" value="1"/>
</dbReference>
<evidence type="ECO:0000313" key="2">
    <source>
        <dbReference type="EMBL" id="PJJ57735.1"/>
    </source>
</evidence>
<name>A0A2M9BIG0_9ACTN</name>
<gene>
    <name evidence="2" type="ORF">CLV56_1973</name>
</gene>
<dbReference type="AlphaFoldDB" id="A0A2M9BIG0"/>
<evidence type="ECO:0000313" key="3">
    <source>
        <dbReference type="Proteomes" id="UP000230842"/>
    </source>
</evidence>
<proteinExistence type="predicted"/>